<keyword evidence="3" id="KW-1185">Reference proteome</keyword>
<dbReference type="Pfam" id="PF13975">
    <property type="entry name" value="gag-asp_proteas"/>
    <property type="match status" value="1"/>
</dbReference>
<dbReference type="SUPFAM" id="SSF50630">
    <property type="entry name" value="Acid proteases"/>
    <property type="match status" value="1"/>
</dbReference>
<protein>
    <submittedName>
        <fullName evidence="4">CCHC-type domain-containing protein</fullName>
    </submittedName>
</protein>
<dbReference type="Proteomes" id="UP000038045">
    <property type="component" value="Unplaced"/>
</dbReference>
<evidence type="ECO:0000259" key="2">
    <source>
        <dbReference type="PROSITE" id="PS50158"/>
    </source>
</evidence>
<dbReference type="SMART" id="SM00343">
    <property type="entry name" value="ZnF_C2HC"/>
    <property type="match status" value="1"/>
</dbReference>
<name>A0A0N4ZZV8_PARTI</name>
<feature type="domain" description="CCHC-type" evidence="2">
    <location>
        <begin position="22"/>
        <end position="37"/>
    </location>
</feature>
<evidence type="ECO:0000313" key="4">
    <source>
        <dbReference type="WBParaSite" id="PTRK_0001458100.1"/>
    </source>
</evidence>
<dbReference type="WBParaSite" id="PTRK_0001458100.1">
    <property type="protein sequence ID" value="PTRK_0001458100.1"/>
    <property type="gene ID" value="PTRK_0001458100"/>
</dbReference>
<dbReference type="PROSITE" id="PS50158">
    <property type="entry name" value="ZF_CCHC"/>
    <property type="match status" value="1"/>
</dbReference>
<evidence type="ECO:0000313" key="3">
    <source>
        <dbReference type="Proteomes" id="UP000038045"/>
    </source>
</evidence>
<dbReference type="Gene3D" id="4.10.60.10">
    <property type="entry name" value="Zinc finger, CCHC-type"/>
    <property type="match status" value="1"/>
</dbReference>
<keyword evidence="1" id="KW-0862">Zinc</keyword>
<dbReference type="GO" id="GO:0019899">
    <property type="term" value="F:enzyme binding"/>
    <property type="evidence" value="ECO:0007669"/>
    <property type="project" value="UniProtKB-ARBA"/>
</dbReference>
<keyword evidence="1" id="KW-0863">Zinc-finger</keyword>
<evidence type="ECO:0000256" key="1">
    <source>
        <dbReference type="PROSITE-ProRule" id="PRU00047"/>
    </source>
</evidence>
<dbReference type="SUPFAM" id="SSF57756">
    <property type="entry name" value="Retrovirus zinc finger-like domains"/>
    <property type="match status" value="1"/>
</dbReference>
<dbReference type="GO" id="GO:0003676">
    <property type="term" value="F:nucleic acid binding"/>
    <property type="evidence" value="ECO:0007669"/>
    <property type="project" value="InterPro"/>
</dbReference>
<dbReference type="GO" id="GO:0008270">
    <property type="term" value="F:zinc ion binding"/>
    <property type="evidence" value="ECO:0007669"/>
    <property type="project" value="UniProtKB-KW"/>
</dbReference>
<proteinExistence type="predicted"/>
<dbReference type="AlphaFoldDB" id="A0A0N4ZZV8"/>
<dbReference type="InterPro" id="IPR036875">
    <property type="entry name" value="Znf_CCHC_sf"/>
</dbReference>
<accession>A0A0N4ZZV8</accession>
<reference evidence="4" key="1">
    <citation type="submission" date="2017-02" db="UniProtKB">
        <authorList>
            <consortium name="WormBaseParasite"/>
        </authorList>
    </citation>
    <scope>IDENTIFICATION</scope>
</reference>
<dbReference type="Pfam" id="PF00098">
    <property type="entry name" value="zf-CCHC"/>
    <property type="match status" value="1"/>
</dbReference>
<dbReference type="InterPro" id="IPR001878">
    <property type="entry name" value="Znf_CCHC"/>
</dbReference>
<dbReference type="InterPro" id="IPR021109">
    <property type="entry name" value="Peptidase_aspartic_dom_sf"/>
</dbReference>
<dbReference type="STRING" id="131310.A0A0N4ZZV8"/>
<dbReference type="CDD" id="cd00303">
    <property type="entry name" value="retropepsin_like"/>
    <property type="match status" value="1"/>
</dbReference>
<dbReference type="Gene3D" id="2.40.70.10">
    <property type="entry name" value="Acid Proteases"/>
    <property type="match status" value="1"/>
</dbReference>
<keyword evidence="1" id="KW-0479">Metal-binding</keyword>
<sequence>MEQRKTSIQDKKEIRNKEPIICYNCNKPGHKRNVCPELRQDKLSSKRADVKMDHEDIQGTIEEQSKVLKRMLEQQFYQRRIQIDEEQNCILKSTKGEELDEADMQKDEYLRTTVEPHDFYVPVECKDGVILSALVDTGATRCLMKESRAKALGFKKGKEKYITEITLADGTKRHTLGQLQTELKFIGNVRVRCKIAVIKDIELEEENYSMIIGSDVLRCTQANLDYGNCMITMCGREIMNILLKRAKISTYMKASRVKV</sequence>
<organism evidence="3 4">
    <name type="scientific">Parastrongyloides trichosuri</name>
    <name type="common">Possum-specific nematode worm</name>
    <dbReference type="NCBI Taxonomy" id="131310"/>
    <lineage>
        <taxon>Eukaryota</taxon>
        <taxon>Metazoa</taxon>
        <taxon>Ecdysozoa</taxon>
        <taxon>Nematoda</taxon>
        <taxon>Chromadorea</taxon>
        <taxon>Rhabditida</taxon>
        <taxon>Tylenchina</taxon>
        <taxon>Panagrolaimomorpha</taxon>
        <taxon>Strongyloidoidea</taxon>
        <taxon>Strongyloididae</taxon>
        <taxon>Parastrongyloides</taxon>
    </lineage>
</organism>